<comment type="similarity">
    <text evidence="1 4">Belongs to the D-isomer specific 2-hydroxyacid dehydrogenase family.</text>
</comment>
<dbReference type="Pfam" id="PF00389">
    <property type="entry name" value="2-Hacid_dh"/>
    <property type="match status" value="1"/>
</dbReference>
<dbReference type="InterPro" id="IPR036291">
    <property type="entry name" value="NAD(P)-bd_dom_sf"/>
</dbReference>
<protein>
    <submittedName>
        <fullName evidence="7">Hydroxyacid dehydrogenase</fullName>
    </submittedName>
</protein>
<gene>
    <name evidence="7" type="ORF">G4H13_27940</name>
</gene>
<feature type="domain" description="D-isomer specific 2-hydroxyacid dehydrogenase NAD-binding" evidence="6">
    <location>
        <begin position="115"/>
        <end position="298"/>
    </location>
</feature>
<evidence type="ECO:0000256" key="2">
    <source>
        <dbReference type="ARBA" id="ARBA00023002"/>
    </source>
</evidence>
<dbReference type="InterPro" id="IPR006139">
    <property type="entry name" value="D-isomer_2_OHA_DH_cat_dom"/>
</dbReference>
<dbReference type="Pfam" id="PF02826">
    <property type="entry name" value="2-Hacid_dh_C"/>
    <property type="match status" value="1"/>
</dbReference>
<keyword evidence="3" id="KW-0520">NAD</keyword>
<dbReference type="GO" id="GO:0030267">
    <property type="term" value="F:glyoxylate reductase (NADPH) activity"/>
    <property type="evidence" value="ECO:0007669"/>
    <property type="project" value="TreeGrafter"/>
</dbReference>
<dbReference type="PANTHER" id="PTHR10996">
    <property type="entry name" value="2-HYDROXYACID DEHYDROGENASE-RELATED"/>
    <property type="match status" value="1"/>
</dbReference>
<evidence type="ECO:0000259" key="6">
    <source>
        <dbReference type="Pfam" id="PF02826"/>
    </source>
</evidence>
<dbReference type="EMBL" id="JAAIKT010000039">
    <property type="protein sequence ID" value="NEW74091.1"/>
    <property type="molecule type" value="Genomic_DNA"/>
</dbReference>
<reference evidence="7" key="1">
    <citation type="submission" date="2020-02" db="EMBL/GenBank/DDBJ databases">
        <title>A new Streptomyces sp. for controlling soil-borne diseases.</title>
        <authorList>
            <person name="Li X."/>
            <person name="Tian Y."/>
            <person name="Gao K."/>
        </authorList>
    </citation>
    <scope>NUCLEOTIDE SEQUENCE [LARGE SCALE GENOMIC DNA]</scope>
    <source>
        <strain evidence="7">0250</strain>
    </source>
</reference>
<dbReference type="CDD" id="cd12165">
    <property type="entry name" value="2-Hacid_dh_6"/>
    <property type="match status" value="1"/>
</dbReference>
<dbReference type="PROSITE" id="PS00671">
    <property type="entry name" value="D_2_HYDROXYACID_DH_3"/>
    <property type="match status" value="1"/>
</dbReference>
<dbReference type="AlphaFoldDB" id="A0A6G4ANA3"/>
<dbReference type="SUPFAM" id="SSF52283">
    <property type="entry name" value="Formate/glycerate dehydrogenase catalytic domain-like"/>
    <property type="match status" value="1"/>
</dbReference>
<sequence>MTADPLTVVVADPNLAPLRTEFEAALPHGTVVHWPDPRHTEAVEAALADADVLVSGRCTATMAAAATRLRLVHAAGAGTDNIDTAALAPGTQVANTFHHENAIAEYTVSTTILMRRGFLRQHTALRREAHWDSPAHDPRAPWAEDLTAATVGFIGFGHIGARCWRLFQAFGARGIAVTRRGDVDAAAHGLLWAGTVKDLHALLESCDAVVVSVPLTEDTTGLIGTAELSRMRPDAVLVNVGRGPVVDEDALYEALSDRTIGGAAIDVWYRYPADGGHTAAPGKHPFDTLDNVLMTPHSSGLTRQTFVHRTADITANIHRLATGEPLHDVVAVAP</sequence>
<dbReference type="PANTHER" id="PTHR10996:SF178">
    <property type="entry name" value="2-HYDROXYACID DEHYDROGENASE YGL185C-RELATED"/>
    <property type="match status" value="1"/>
</dbReference>
<name>A0A6G4ANA3_9ACTN</name>
<keyword evidence="8" id="KW-1185">Reference proteome</keyword>
<dbReference type="Proteomes" id="UP000476310">
    <property type="component" value="Unassembled WGS sequence"/>
</dbReference>
<dbReference type="GO" id="GO:0016618">
    <property type="term" value="F:hydroxypyruvate reductase [NAD(P)H] activity"/>
    <property type="evidence" value="ECO:0007669"/>
    <property type="project" value="TreeGrafter"/>
</dbReference>
<evidence type="ECO:0000313" key="7">
    <source>
        <dbReference type="EMBL" id="NEW74091.1"/>
    </source>
</evidence>
<dbReference type="InterPro" id="IPR029753">
    <property type="entry name" value="D-isomer_DH_CS"/>
</dbReference>
<dbReference type="GO" id="GO:0005829">
    <property type="term" value="C:cytosol"/>
    <property type="evidence" value="ECO:0007669"/>
    <property type="project" value="TreeGrafter"/>
</dbReference>
<dbReference type="GO" id="GO:0051287">
    <property type="term" value="F:NAD binding"/>
    <property type="evidence" value="ECO:0007669"/>
    <property type="project" value="InterPro"/>
</dbReference>
<organism evidence="7 8">
    <name type="scientific">Streptomyces rhizosphaericus</name>
    <dbReference type="NCBI Taxonomy" id="114699"/>
    <lineage>
        <taxon>Bacteria</taxon>
        <taxon>Bacillati</taxon>
        <taxon>Actinomycetota</taxon>
        <taxon>Actinomycetes</taxon>
        <taxon>Kitasatosporales</taxon>
        <taxon>Streptomycetaceae</taxon>
        <taxon>Streptomyces</taxon>
        <taxon>Streptomyces violaceusniger group</taxon>
    </lineage>
</organism>
<evidence type="ECO:0000256" key="4">
    <source>
        <dbReference type="RuleBase" id="RU003719"/>
    </source>
</evidence>
<accession>A0A6G4ANA3</accession>
<dbReference type="Gene3D" id="3.40.50.720">
    <property type="entry name" value="NAD(P)-binding Rossmann-like Domain"/>
    <property type="match status" value="2"/>
</dbReference>
<evidence type="ECO:0000313" key="8">
    <source>
        <dbReference type="Proteomes" id="UP000476310"/>
    </source>
</evidence>
<proteinExistence type="inferred from homology"/>
<evidence type="ECO:0000259" key="5">
    <source>
        <dbReference type="Pfam" id="PF00389"/>
    </source>
</evidence>
<feature type="domain" description="D-isomer specific 2-hydroxyacid dehydrogenase catalytic" evidence="5">
    <location>
        <begin position="31"/>
        <end position="330"/>
    </location>
</feature>
<dbReference type="RefSeq" id="WP_164431521.1">
    <property type="nucleotide sequence ID" value="NZ_JAAIKT010000039.1"/>
</dbReference>
<evidence type="ECO:0000256" key="1">
    <source>
        <dbReference type="ARBA" id="ARBA00005854"/>
    </source>
</evidence>
<comment type="caution">
    <text evidence="7">The sequence shown here is derived from an EMBL/GenBank/DDBJ whole genome shotgun (WGS) entry which is preliminary data.</text>
</comment>
<keyword evidence="2 4" id="KW-0560">Oxidoreductase</keyword>
<dbReference type="InterPro" id="IPR006140">
    <property type="entry name" value="D-isomer_DH_NAD-bd"/>
</dbReference>
<dbReference type="InterPro" id="IPR050223">
    <property type="entry name" value="D-isomer_2-hydroxyacid_DH"/>
</dbReference>
<dbReference type="SUPFAM" id="SSF51735">
    <property type="entry name" value="NAD(P)-binding Rossmann-fold domains"/>
    <property type="match status" value="1"/>
</dbReference>
<evidence type="ECO:0000256" key="3">
    <source>
        <dbReference type="ARBA" id="ARBA00023027"/>
    </source>
</evidence>